<dbReference type="Pfam" id="PF02221">
    <property type="entry name" value="E1_DerP2_DerF2"/>
    <property type="match status" value="1"/>
</dbReference>
<dbReference type="AlphaFoldDB" id="A0A6A6TT21"/>
<dbReference type="OrthoDB" id="6409159at2759"/>
<dbReference type="Gene3D" id="2.60.40.770">
    <property type="match status" value="1"/>
</dbReference>
<evidence type="ECO:0000256" key="2">
    <source>
        <dbReference type="ARBA" id="ARBA00006370"/>
    </source>
</evidence>
<evidence type="ECO:0000259" key="9">
    <source>
        <dbReference type="SMART" id="SM00737"/>
    </source>
</evidence>
<dbReference type="PANTHER" id="PTHR11306:SF0">
    <property type="entry name" value="PHOSPHATIDYLGLYCEROL_PHOSPHATIDYLINOSITOL TRANSFER PROTEIN"/>
    <property type="match status" value="1"/>
</dbReference>
<dbReference type="CDD" id="cd00917">
    <property type="entry name" value="PG-PI_TP"/>
    <property type="match status" value="1"/>
</dbReference>
<dbReference type="InterPro" id="IPR014756">
    <property type="entry name" value="Ig_E-set"/>
</dbReference>
<evidence type="ECO:0000256" key="4">
    <source>
        <dbReference type="ARBA" id="ARBA00016056"/>
    </source>
</evidence>
<name>A0A6A6TT21_9PEZI</name>
<feature type="domain" description="MD-2-related lipid-recognition" evidence="9">
    <location>
        <begin position="50"/>
        <end position="168"/>
    </location>
</feature>
<keyword evidence="11" id="KW-1185">Reference proteome</keyword>
<keyword evidence="7" id="KW-0445">Lipid transport</keyword>
<protein>
    <recommendedName>
        <fullName evidence="4">Phosphatidylglycerol/phosphatidylinositol transfer protein</fullName>
    </recommendedName>
</protein>
<dbReference type="SMART" id="SM00737">
    <property type="entry name" value="ML"/>
    <property type="match status" value="1"/>
</dbReference>
<dbReference type="InterPro" id="IPR003172">
    <property type="entry name" value="ML_dom"/>
</dbReference>
<organism evidence="10 11">
    <name type="scientific">Microthyrium microscopicum</name>
    <dbReference type="NCBI Taxonomy" id="703497"/>
    <lineage>
        <taxon>Eukaryota</taxon>
        <taxon>Fungi</taxon>
        <taxon>Dikarya</taxon>
        <taxon>Ascomycota</taxon>
        <taxon>Pezizomycotina</taxon>
        <taxon>Dothideomycetes</taxon>
        <taxon>Dothideomycetes incertae sedis</taxon>
        <taxon>Microthyriales</taxon>
        <taxon>Microthyriaceae</taxon>
        <taxon>Microthyrium</taxon>
    </lineage>
</organism>
<evidence type="ECO:0000256" key="7">
    <source>
        <dbReference type="ARBA" id="ARBA00023055"/>
    </source>
</evidence>
<accession>A0A6A6TT21</accession>
<comment type="function">
    <text evidence="1">Catalyzes the intermembrane transfer of phosphatidylglycerol and phosphatidylinositol.</text>
</comment>
<dbReference type="GO" id="GO:0032366">
    <property type="term" value="P:intracellular sterol transport"/>
    <property type="evidence" value="ECO:0007669"/>
    <property type="project" value="InterPro"/>
</dbReference>
<evidence type="ECO:0000256" key="5">
    <source>
        <dbReference type="ARBA" id="ARBA00022448"/>
    </source>
</evidence>
<dbReference type="EMBL" id="MU004247">
    <property type="protein sequence ID" value="KAF2663209.1"/>
    <property type="molecule type" value="Genomic_DNA"/>
</dbReference>
<comment type="subunit">
    <text evidence="3">Monomer.</text>
</comment>
<dbReference type="SUPFAM" id="SSF81296">
    <property type="entry name" value="E set domains"/>
    <property type="match status" value="1"/>
</dbReference>
<dbReference type="FunFam" id="2.60.40.770:FF:000004">
    <property type="entry name" value="Phosphatidylglycerol/phosphatidylinositol transfer protein"/>
    <property type="match status" value="1"/>
</dbReference>
<feature type="signal peptide" evidence="8">
    <location>
        <begin position="1"/>
        <end position="18"/>
    </location>
</feature>
<keyword evidence="5" id="KW-0813">Transport</keyword>
<keyword evidence="6 8" id="KW-0732">Signal</keyword>
<evidence type="ECO:0000256" key="3">
    <source>
        <dbReference type="ARBA" id="ARBA00011245"/>
    </source>
</evidence>
<dbReference type="GO" id="GO:0032934">
    <property type="term" value="F:sterol binding"/>
    <property type="evidence" value="ECO:0007669"/>
    <property type="project" value="InterPro"/>
</dbReference>
<evidence type="ECO:0000256" key="1">
    <source>
        <dbReference type="ARBA" id="ARBA00002053"/>
    </source>
</evidence>
<sequence length="170" mass="18250">MLFARLLPVLPLAVSASAISLFSSSNTQGQIRLSADEPNPVPGDNPLLFCEEPSKYILQIDNVDISPNPPKAGVPLTIAASGTLNEPVGEGAYIAIQVKYGLITLIKTTIDLCEQVKNVDLECPLKKGPLVVTKDVDLPQQIPPGKYTVLADVFTADDERITCLQAQVRL</sequence>
<evidence type="ECO:0000256" key="6">
    <source>
        <dbReference type="ARBA" id="ARBA00022729"/>
    </source>
</evidence>
<dbReference type="InterPro" id="IPR039670">
    <property type="entry name" value="NPC2-like"/>
</dbReference>
<feature type="chain" id="PRO_5025535259" description="Phosphatidylglycerol/phosphatidylinositol transfer protein" evidence="8">
    <location>
        <begin position="19"/>
        <end position="170"/>
    </location>
</feature>
<proteinExistence type="inferred from homology"/>
<dbReference type="Proteomes" id="UP000799302">
    <property type="component" value="Unassembled WGS sequence"/>
</dbReference>
<reference evidence="10" key="1">
    <citation type="journal article" date="2020" name="Stud. Mycol.">
        <title>101 Dothideomycetes genomes: a test case for predicting lifestyles and emergence of pathogens.</title>
        <authorList>
            <person name="Haridas S."/>
            <person name="Albert R."/>
            <person name="Binder M."/>
            <person name="Bloem J."/>
            <person name="Labutti K."/>
            <person name="Salamov A."/>
            <person name="Andreopoulos B."/>
            <person name="Baker S."/>
            <person name="Barry K."/>
            <person name="Bills G."/>
            <person name="Bluhm B."/>
            <person name="Cannon C."/>
            <person name="Castanera R."/>
            <person name="Culley D."/>
            <person name="Daum C."/>
            <person name="Ezra D."/>
            <person name="Gonzalez J."/>
            <person name="Henrissat B."/>
            <person name="Kuo A."/>
            <person name="Liang C."/>
            <person name="Lipzen A."/>
            <person name="Lutzoni F."/>
            <person name="Magnuson J."/>
            <person name="Mondo S."/>
            <person name="Nolan M."/>
            <person name="Ohm R."/>
            <person name="Pangilinan J."/>
            <person name="Park H.-J."/>
            <person name="Ramirez L."/>
            <person name="Alfaro M."/>
            <person name="Sun H."/>
            <person name="Tritt A."/>
            <person name="Yoshinaga Y."/>
            <person name="Zwiers L.-H."/>
            <person name="Turgeon B."/>
            <person name="Goodwin S."/>
            <person name="Spatafora J."/>
            <person name="Crous P."/>
            <person name="Grigoriev I."/>
        </authorList>
    </citation>
    <scope>NUCLEOTIDE SEQUENCE</scope>
    <source>
        <strain evidence="10">CBS 115976</strain>
    </source>
</reference>
<evidence type="ECO:0000256" key="8">
    <source>
        <dbReference type="SAM" id="SignalP"/>
    </source>
</evidence>
<evidence type="ECO:0000313" key="10">
    <source>
        <dbReference type="EMBL" id="KAF2663209.1"/>
    </source>
</evidence>
<comment type="similarity">
    <text evidence="2">Belongs to the NPC2 family.</text>
</comment>
<evidence type="ECO:0000313" key="11">
    <source>
        <dbReference type="Proteomes" id="UP000799302"/>
    </source>
</evidence>
<dbReference type="PANTHER" id="PTHR11306">
    <property type="entry name" value="NIEMANN PICK TYPE C2 PROTEIN NPC2-RELATED"/>
    <property type="match status" value="1"/>
</dbReference>
<gene>
    <name evidence="10" type="ORF">BT63DRAFT_380452</name>
</gene>
<dbReference type="InterPro" id="IPR033917">
    <property type="entry name" value="ML_PG-PI_TP"/>
</dbReference>